<dbReference type="EMBL" id="UOED01000069">
    <property type="protein sequence ID" value="VAV91797.1"/>
    <property type="molecule type" value="Genomic_DNA"/>
</dbReference>
<gene>
    <name evidence="4" type="ORF">MNBD_ALPHA02-1566</name>
</gene>
<sequence length="122" mass="13821">MASNTAEPLQWMVGAYYLKTDRFISITTGDDNRQDFERIERLPNFTSTKNPTLSFIADDNNNRAWALFGNASYNVSEDLEIAFALRYDEDRHQQNISPLNTVAVPTGCGSNTPLNNPEHFCQ</sequence>
<keyword evidence="2" id="KW-0472">Membrane</keyword>
<evidence type="ECO:0000313" key="4">
    <source>
        <dbReference type="EMBL" id="VAV91797.1"/>
    </source>
</evidence>
<dbReference type="InterPro" id="IPR036942">
    <property type="entry name" value="Beta-barrel_TonB_sf"/>
</dbReference>
<accession>A0A3B0RIR9</accession>
<evidence type="ECO:0008006" key="5">
    <source>
        <dbReference type="Google" id="ProtNLM"/>
    </source>
</evidence>
<proteinExistence type="predicted"/>
<dbReference type="SUPFAM" id="SSF56935">
    <property type="entry name" value="Porins"/>
    <property type="match status" value="1"/>
</dbReference>
<reference evidence="4" key="1">
    <citation type="submission" date="2018-06" db="EMBL/GenBank/DDBJ databases">
        <authorList>
            <person name="Zhirakovskaya E."/>
        </authorList>
    </citation>
    <scope>NUCLEOTIDE SEQUENCE</scope>
</reference>
<dbReference type="GO" id="GO:0009279">
    <property type="term" value="C:cell outer membrane"/>
    <property type="evidence" value="ECO:0007669"/>
    <property type="project" value="UniProtKB-SubCell"/>
</dbReference>
<dbReference type="AlphaFoldDB" id="A0A3B0RIR9"/>
<keyword evidence="3" id="KW-0998">Cell outer membrane</keyword>
<protein>
    <recommendedName>
        <fullName evidence="5">TonB-dependent receptor</fullName>
    </recommendedName>
</protein>
<comment type="subcellular location">
    <subcellularLocation>
        <location evidence="1">Cell outer membrane</location>
    </subcellularLocation>
</comment>
<dbReference type="Gene3D" id="2.40.170.20">
    <property type="entry name" value="TonB-dependent receptor, beta-barrel domain"/>
    <property type="match status" value="1"/>
</dbReference>
<evidence type="ECO:0000256" key="3">
    <source>
        <dbReference type="ARBA" id="ARBA00023237"/>
    </source>
</evidence>
<organism evidence="4">
    <name type="scientific">hydrothermal vent metagenome</name>
    <dbReference type="NCBI Taxonomy" id="652676"/>
    <lineage>
        <taxon>unclassified sequences</taxon>
        <taxon>metagenomes</taxon>
        <taxon>ecological metagenomes</taxon>
    </lineage>
</organism>
<evidence type="ECO:0000256" key="2">
    <source>
        <dbReference type="ARBA" id="ARBA00023136"/>
    </source>
</evidence>
<evidence type="ECO:0000256" key="1">
    <source>
        <dbReference type="ARBA" id="ARBA00004442"/>
    </source>
</evidence>
<name>A0A3B0RIR9_9ZZZZ</name>